<dbReference type="PANTHER" id="PTHR47272">
    <property type="entry name" value="DDE_TNP_1_7 DOMAIN-CONTAINING PROTEIN"/>
    <property type="match status" value="1"/>
</dbReference>
<gene>
    <name evidence="2" type="ORF">OVA965_LOCUS8844</name>
    <name evidence="3" type="ORF">TMI583_LOCUS8839</name>
</gene>
<reference evidence="2" key="1">
    <citation type="submission" date="2021-02" db="EMBL/GenBank/DDBJ databases">
        <authorList>
            <person name="Nowell W R."/>
        </authorList>
    </citation>
    <scope>NUCLEOTIDE SEQUENCE</scope>
</reference>
<dbReference type="PANTHER" id="PTHR47272:SF1">
    <property type="entry name" value="PIGGYBAC TRANSPOSABLE ELEMENT-DERIVED PROTEIN 3-LIKE"/>
    <property type="match status" value="1"/>
</dbReference>
<name>A0A8S2DFS7_9BILA</name>
<protein>
    <recommendedName>
        <fullName evidence="1">PiggyBac transposable element-derived protein domain-containing protein</fullName>
    </recommendedName>
</protein>
<comment type="caution">
    <text evidence="2">The sequence shown here is derived from an EMBL/GenBank/DDBJ whole genome shotgun (WGS) entry which is preliminary data.</text>
</comment>
<accession>A0A8S2DFS7</accession>
<organism evidence="2 4">
    <name type="scientific">Didymodactylos carnosus</name>
    <dbReference type="NCBI Taxonomy" id="1234261"/>
    <lineage>
        <taxon>Eukaryota</taxon>
        <taxon>Metazoa</taxon>
        <taxon>Spiralia</taxon>
        <taxon>Gnathifera</taxon>
        <taxon>Rotifera</taxon>
        <taxon>Eurotatoria</taxon>
        <taxon>Bdelloidea</taxon>
        <taxon>Philodinida</taxon>
        <taxon>Philodinidae</taxon>
        <taxon>Didymodactylos</taxon>
    </lineage>
</organism>
<dbReference type="InterPro" id="IPR029526">
    <property type="entry name" value="PGBD"/>
</dbReference>
<sequence length="225" mass="26386">MFGKESITLLTEKSNLYSVQTNPNKPARISEVEMAQFIGILIMSGVYCFPDQRYFWMNTTRVESISSTMSRDRFLDIRKFLHVADNSNQLDRNDPNYDRAHKVRPLLNIVKNNFRKIEKEEKLSVDEQIIPFKGKSIMKQHMPNKPHRWGYKMFLLAGGESGICYDFLFYVGKSDIDRQEQGFCTKVVLELCETVPCSTNHKRFFDNYFTTIKLQVELKKLVFIP</sequence>
<dbReference type="AlphaFoldDB" id="A0A8S2DFS7"/>
<evidence type="ECO:0000313" key="3">
    <source>
        <dbReference type="EMBL" id="CAF3668453.1"/>
    </source>
</evidence>
<proteinExistence type="predicted"/>
<evidence type="ECO:0000259" key="1">
    <source>
        <dbReference type="Pfam" id="PF13843"/>
    </source>
</evidence>
<dbReference type="Proteomes" id="UP000682733">
    <property type="component" value="Unassembled WGS sequence"/>
</dbReference>
<dbReference type="Pfam" id="PF13843">
    <property type="entry name" value="DDE_Tnp_1_7"/>
    <property type="match status" value="1"/>
</dbReference>
<dbReference type="Proteomes" id="UP000677228">
    <property type="component" value="Unassembled WGS sequence"/>
</dbReference>
<dbReference type="EMBL" id="CAJOBA010003038">
    <property type="protein sequence ID" value="CAF3668453.1"/>
    <property type="molecule type" value="Genomic_DNA"/>
</dbReference>
<evidence type="ECO:0000313" key="4">
    <source>
        <dbReference type="Proteomes" id="UP000677228"/>
    </source>
</evidence>
<dbReference type="EMBL" id="CAJNOK010003038">
    <property type="protein sequence ID" value="CAF0885427.1"/>
    <property type="molecule type" value="Genomic_DNA"/>
</dbReference>
<feature type="domain" description="PiggyBac transposable element-derived protein" evidence="1">
    <location>
        <begin position="1"/>
        <end position="220"/>
    </location>
</feature>
<evidence type="ECO:0000313" key="2">
    <source>
        <dbReference type="EMBL" id="CAF0885427.1"/>
    </source>
</evidence>